<dbReference type="SMART" id="SM01002">
    <property type="entry name" value="AlaDh_PNT_C"/>
    <property type="match status" value="1"/>
</dbReference>
<evidence type="ECO:0000256" key="4">
    <source>
        <dbReference type="ARBA" id="ARBA00023027"/>
    </source>
</evidence>
<dbReference type="SMART" id="SM01003">
    <property type="entry name" value="AlaDh_PNT_N"/>
    <property type="match status" value="1"/>
</dbReference>
<sequence>MATLTPFSMKDLIPQEECLMVERKRSELFIGVPKENTLIEKRICITPEAVQTLSTYGHRVLIEKGAGEAASYSDLDYSKAGAELTSDTKKIFGCLVIVKVAPPTLEEVKLMAPYTVVWSTIQLKTLTRQYFETISKKKISAIGFDFIHDENGTYPAVSALSEIAGTASILIASELMTTTNNGKGLLFGNIAGVVPTEVVILGAGLVAENAARTALGMGANVKVFDNSIQKLRRLQNNLSQRISTSTIQEKILHKALMRCDVAIGAIRGKNRAPIVVSESMVDNMKKGAVIIDVSIDTGGCFETSELTTHDHPTRIRSGVIHYGVPNITSRYSRTASMALSNIITPLLLEYTDSGDLEGTVNCDSVIKSGIYSYKGLVTNRNVAEWFNLDYKDIHLFTF</sequence>
<evidence type="ECO:0000313" key="8">
    <source>
        <dbReference type="Proteomes" id="UP000183496"/>
    </source>
</evidence>
<keyword evidence="8" id="KW-1185">Reference proteome</keyword>
<dbReference type="InterPro" id="IPR007698">
    <property type="entry name" value="AlaDH/PNT_NAD(H)-bd"/>
</dbReference>
<comment type="similarity">
    <text evidence="1">Belongs to the AlaDH/PNT family.</text>
</comment>
<evidence type="ECO:0000256" key="3">
    <source>
        <dbReference type="ARBA" id="ARBA00023002"/>
    </source>
</evidence>
<dbReference type="Gene3D" id="3.40.50.720">
    <property type="entry name" value="NAD(P)-binding Rossmann-like Domain"/>
    <property type="match status" value="2"/>
</dbReference>
<dbReference type="GO" id="GO:0042853">
    <property type="term" value="P:L-alanine catabolic process"/>
    <property type="evidence" value="ECO:0007669"/>
    <property type="project" value="InterPro"/>
</dbReference>
<dbReference type="AlphaFoldDB" id="A0AAJ5BCV1"/>
<dbReference type="PANTHER" id="PTHR42795">
    <property type="entry name" value="ALANINE DEHYDROGENASE"/>
    <property type="match status" value="1"/>
</dbReference>
<dbReference type="Proteomes" id="UP000183496">
    <property type="component" value="Unassembled WGS sequence"/>
</dbReference>
<dbReference type="InterPro" id="IPR007886">
    <property type="entry name" value="AlaDH/PNT_N"/>
</dbReference>
<dbReference type="GO" id="GO:0000286">
    <property type="term" value="F:alanine dehydrogenase activity"/>
    <property type="evidence" value="ECO:0007669"/>
    <property type="project" value="UniProtKB-EC"/>
</dbReference>
<dbReference type="GO" id="GO:0005886">
    <property type="term" value="C:plasma membrane"/>
    <property type="evidence" value="ECO:0007669"/>
    <property type="project" value="TreeGrafter"/>
</dbReference>
<evidence type="ECO:0000256" key="2">
    <source>
        <dbReference type="ARBA" id="ARBA00012897"/>
    </source>
</evidence>
<comment type="caution">
    <text evidence="7">The sequence shown here is derived from an EMBL/GenBank/DDBJ whole genome shotgun (WGS) entry which is preliminary data.</text>
</comment>
<dbReference type="InterPro" id="IPR008143">
    <property type="entry name" value="Ala_DH/PNT_CS2"/>
</dbReference>
<accession>A0AAJ5BCV1</accession>
<proteinExistence type="inferred from homology"/>
<dbReference type="EMBL" id="FOFY01000002">
    <property type="protein sequence ID" value="SEQ20248.1"/>
    <property type="molecule type" value="Genomic_DNA"/>
</dbReference>
<dbReference type="SUPFAM" id="SSF51735">
    <property type="entry name" value="NAD(P)-binding Rossmann-fold domains"/>
    <property type="match status" value="1"/>
</dbReference>
<feature type="domain" description="Alanine dehydrogenase/pyridine nucleotide transhydrogenase NAD(H)-binding" evidence="5">
    <location>
        <begin position="176"/>
        <end position="323"/>
    </location>
</feature>
<protein>
    <recommendedName>
        <fullName evidence="2">alanine dehydrogenase</fullName>
        <ecNumber evidence="2">1.4.1.1</ecNumber>
    </recommendedName>
</protein>
<gene>
    <name evidence="7" type="ORF">SAMN04488089_10247</name>
</gene>
<organism evidence="7 8">
    <name type="scientific">Myroides profundi</name>
    <dbReference type="NCBI Taxonomy" id="480520"/>
    <lineage>
        <taxon>Bacteria</taxon>
        <taxon>Pseudomonadati</taxon>
        <taxon>Bacteroidota</taxon>
        <taxon>Flavobacteriia</taxon>
        <taxon>Flavobacteriales</taxon>
        <taxon>Flavobacteriaceae</taxon>
        <taxon>Myroides</taxon>
    </lineage>
</organism>
<dbReference type="PANTHER" id="PTHR42795:SF1">
    <property type="entry name" value="ALANINE DEHYDROGENASE"/>
    <property type="match status" value="1"/>
</dbReference>
<evidence type="ECO:0000259" key="6">
    <source>
        <dbReference type="SMART" id="SM01003"/>
    </source>
</evidence>
<feature type="domain" description="Alanine dehydrogenase/pyridine nucleotide transhydrogenase N-terminal" evidence="6">
    <location>
        <begin position="31"/>
        <end position="164"/>
    </location>
</feature>
<keyword evidence="3" id="KW-0560">Oxidoreductase</keyword>
<reference evidence="7 8" key="1">
    <citation type="submission" date="2016-10" db="EMBL/GenBank/DDBJ databases">
        <authorList>
            <person name="Varghese N."/>
            <person name="Submissions S."/>
        </authorList>
    </citation>
    <scope>NUCLEOTIDE SEQUENCE [LARGE SCALE GENOMIC DNA]</scope>
    <source>
        <strain evidence="8">DSM 19823 / KCTC 23066 / CCTCC M 208030 / D25</strain>
    </source>
</reference>
<dbReference type="Pfam" id="PF01262">
    <property type="entry name" value="AlaDh_PNT_C"/>
    <property type="match status" value="1"/>
</dbReference>
<dbReference type="CDD" id="cd05305">
    <property type="entry name" value="L-AlaDH"/>
    <property type="match status" value="1"/>
</dbReference>
<keyword evidence="4" id="KW-0520">NAD</keyword>
<dbReference type="Pfam" id="PF05222">
    <property type="entry name" value="AlaDh_PNT_N"/>
    <property type="match status" value="1"/>
</dbReference>
<dbReference type="KEGG" id="mpw:MPR_1553"/>
<dbReference type="RefSeq" id="WP_041891063.1">
    <property type="nucleotide sequence ID" value="NZ_CP010817.1"/>
</dbReference>
<dbReference type="PROSITE" id="PS00837">
    <property type="entry name" value="ALADH_PNT_2"/>
    <property type="match status" value="1"/>
</dbReference>
<evidence type="ECO:0000259" key="5">
    <source>
        <dbReference type="SMART" id="SM01002"/>
    </source>
</evidence>
<dbReference type="SUPFAM" id="SSF52283">
    <property type="entry name" value="Formate/glycerate dehydrogenase catalytic domain-like"/>
    <property type="match status" value="1"/>
</dbReference>
<evidence type="ECO:0000313" key="7">
    <source>
        <dbReference type="EMBL" id="SEQ20248.1"/>
    </source>
</evidence>
<name>A0AAJ5BCV1_MYRPR</name>
<dbReference type="InterPro" id="IPR008141">
    <property type="entry name" value="Ala_DH"/>
</dbReference>
<evidence type="ECO:0000256" key="1">
    <source>
        <dbReference type="ARBA" id="ARBA00005689"/>
    </source>
</evidence>
<dbReference type="InterPro" id="IPR036291">
    <property type="entry name" value="NAD(P)-bd_dom_sf"/>
</dbReference>
<dbReference type="EC" id="1.4.1.1" evidence="2"/>